<protein>
    <submittedName>
        <fullName evidence="1">Uncharacterized protein</fullName>
    </submittedName>
</protein>
<dbReference type="Proteomes" id="UP000250572">
    <property type="component" value="Unassembled WGS sequence"/>
</dbReference>
<dbReference type="AlphaFoldDB" id="A0A315VVN3"/>
<proteinExistence type="predicted"/>
<reference evidence="1 2" key="1">
    <citation type="journal article" date="2018" name="G3 (Bethesda)">
        <title>A High-Quality Reference Genome for the Invasive Mosquitofish Gambusia affinis Using a Chicago Library.</title>
        <authorList>
            <person name="Hoffberg S.L."/>
            <person name="Troendle N.J."/>
            <person name="Glenn T.C."/>
            <person name="Mahmud O."/>
            <person name="Louha S."/>
            <person name="Chalopin D."/>
            <person name="Bennetzen J.L."/>
            <person name="Mauricio R."/>
        </authorList>
    </citation>
    <scope>NUCLEOTIDE SEQUENCE [LARGE SCALE GENOMIC DNA]</scope>
    <source>
        <strain evidence="1">NE01/NJP1002.9</strain>
        <tissue evidence="1">Muscle</tissue>
    </source>
</reference>
<evidence type="ECO:0000313" key="2">
    <source>
        <dbReference type="Proteomes" id="UP000250572"/>
    </source>
</evidence>
<sequence length="210" mass="23416">MATELIALGKWKASVTDREEIYRHPAGLLLPSSLHRRRRSTRNTLLLVNRLTAEGEQEKVGTEGQSADEWRLREIGASQRKTDTAACWLIDFRASIGPGPALEQTSAAEDRLSTLSLKSPQPCKALSIPQKVRPAKNCFFSVNVLVFAKLSSSPFSFGPVIHPSLLFWSHHSSAVTHESWRRELYFSLYLASSNQQLGSPHLSILLQPNI</sequence>
<accession>A0A315VVN3</accession>
<keyword evidence="2" id="KW-1185">Reference proteome</keyword>
<gene>
    <name evidence="1" type="ORF">CCH79_00000263</name>
</gene>
<name>A0A315VVN3_GAMAF</name>
<organism evidence="1 2">
    <name type="scientific">Gambusia affinis</name>
    <name type="common">Western mosquitofish</name>
    <name type="synonym">Heterandria affinis</name>
    <dbReference type="NCBI Taxonomy" id="33528"/>
    <lineage>
        <taxon>Eukaryota</taxon>
        <taxon>Metazoa</taxon>
        <taxon>Chordata</taxon>
        <taxon>Craniata</taxon>
        <taxon>Vertebrata</taxon>
        <taxon>Euteleostomi</taxon>
        <taxon>Actinopterygii</taxon>
        <taxon>Neopterygii</taxon>
        <taxon>Teleostei</taxon>
        <taxon>Neoteleostei</taxon>
        <taxon>Acanthomorphata</taxon>
        <taxon>Ovalentaria</taxon>
        <taxon>Atherinomorphae</taxon>
        <taxon>Cyprinodontiformes</taxon>
        <taxon>Poeciliidae</taxon>
        <taxon>Poeciliinae</taxon>
        <taxon>Gambusia</taxon>
    </lineage>
</organism>
<dbReference type="EMBL" id="NHOQ01001000">
    <property type="protein sequence ID" value="PWA27451.1"/>
    <property type="molecule type" value="Genomic_DNA"/>
</dbReference>
<evidence type="ECO:0000313" key="1">
    <source>
        <dbReference type="EMBL" id="PWA27451.1"/>
    </source>
</evidence>
<comment type="caution">
    <text evidence="1">The sequence shown here is derived from an EMBL/GenBank/DDBJ whole genome shotgun (WGS) entry which is preliminary data.</text>
</comment>